<gene>
    <name evidence="2" type="ORF">DFP72DRAFT_853822</name>
</gene>
<evidence type="ECO:0000313" key="3">
    <source>
        <dbReference type="Proteomes" id="UP000521943"/>
    </source>
</evidence>
<protein>
    <submittedName>
        <fullName evidence="2">Uncharacterized protein</fullName>
    </submittedName>
</protein>
<proteinExistence type="predicted"/>
<keyword evidence="3" id="KW-1185">Reference proteome</keyword>
<accession>A0A8H6HKM5</accession>
<dbReference type="EMBL" id="JACGCI010000074">
    <property type="protein sequence ID" value="KAF6748181.1"/>
    <property type="molecule type" value="Genomic_DNA"/>
</dbReference>
<sequence length="295" mass="31503">MRQISESLPGLFSDKKAIAERTPALQSSWCWGSDIDSVICSIRPGWCAGRTCGCWTWCWADGGGNGEGRGPPPDLEAGLEARPGCCPPGGMTLMVGPAVPEVAPEAEALSWGPPHCHPGTLAHGVGGRTAANDISEWCNCKSSPFFDVIHMVYIENTRPDPPTKHGKTTDGGGSESRSPQVVDIVGPGAKSEMNASEKRCGHCPSSGMAKPSRHAFLSSGSLGQMAWLGHGVGWEMGAGHGSWMWGEAIIKSNTPDINTLTNGEHYCSFGRASRPECFLLWCQTPWVDVLWWGEI</sequence>
<dbReference type="AlphaFoldDB" id="A0A8H6HKM5"/>
<organism evidence="2 3">
    <name type="scientific">Ephemerocybe angulata</name>
    <dbReference type="NCBI Taxonomy" id="980116"/>
    <lineage>
        <taxon>Eukaryota</taxon>
        <taxon>Fungi</taxon>
        <taxon>Dikarya</taxon>
        <taxon>Basidiomycota</taxon>
        <taxon>Agaricomycotina</taxon>
        <taxon>Agaricomycetes</taxon>
        <taxon>Agaricomycetidae</taxon>
        <taxon>Agaricales</taxon>
        <taxon>Agaricineae</taxon>
        <taxon>Psathyrellaceae</taxon>
        <taxon>Ephemerocybe</taxon>
    </lineage>
</organism>
<feature type="region of interest" description="Disordered" evidence="1">
    <location>
        <begin position="157"/>
        <end position="181"/>
    </location>
</feature>
<comment type="caution">
    <text evidence="2">The sequence shown here is derived from an EMBL/GenBank/DDBJ whole genome shotgun (WGS) entry which is preliminary data.</text>
</comment>
<evidence type="ECO:0000256" key="1">
    <source>
        <dbReference type="SAM" id="MobiDB-lite"/>
    </source>
</evidence>
<name>A0A8H6HKM5_9AGAR</name>
<evidence type="ECO:0000313" key="2">
    <source>
        <dbReference type="EMBL" id="KAF6748181.1"/>
    </source>
</evidence>
<reference evidence="2 3" key="1">
    <citation type="submission" date="2020-07" db="EMBL/GenBank/DDBJ databases">
        <title>Comparative genomics of pyrophilous fungi reveals a link between fire events and developmental genes.</title>
        <authorList>
            <consortium name="DOE Joint Genome Institute"/>
            <person name="Steindorff A.S."/>
            <person name="Carver A."/>
            <person name="Calhoun S."/>
            <person name="Stillman K."/>
            <person name="Liu H."/>
            <person name="Lipzen A."/>
            <person name="Pangilinan J."/>
            <person name="Labutti K."/>
            <person name="Bruns T.D."/>
            <person name="Grigoriev I.V."/>
        </authorList>
    </citation>
    <scope>NUCLEOTIDE SEQUENCE [LARGE SCALE GENOMIC DNA]</scope>
    <source>
        <strain evidence="2 3">CBS 144469</strain>
    </source>
</reference>
<dbReference type="Proteomes" id="UP000521943">
    <property type="component" value="Unassembled WGS sequence"/>
</dbReference>